<evidence type="ECO:0000313" key="2">
    <source>
        <dbReference type="EMBL" id="MBE1460506.1"/>
    </source>
</evidence>
<feature type="domain" description="Methyltransferase" evidence="1">
    <location>
        <begin position="59"/>
        <end position="157"/>
    </location>
</feature>
<keyword evidence="2" id="KW-0489">Methyltransferase</keyword>
<dbReference type="Proteomes" id="UP000598217">
    <property type="component" value="Unassembled WGS sequence"/>
</dbReference>
<dbReference type="EMBL" id="JADBDY010000001">
    <property type="protein sequence ID" value="MBE1460506.1"/>
    <property type="molecule type" value="Genomic_DNA"/>
</dbReference>
<sequence length="275" mass="30256">MSTPTPPDWREANRALWDERVPLHVASDFYDLDGFRAGGEALRDFERTEVGDVTGKSLLHLQCHIGLDTLSWARHGASRVVGLDFSGPAVAAARGLAAEIGLSPERADFVEADVYDAPSAVPEGSYDIVYTGTGALCWLPDIDLWARTAASLVAPGGFLYLAEFHPFTDVLDDGTGTRVVRDYFARDARVEQASGTYADPGAETEHNRSVDWQHPIGEVVSALAAAGLRLEFLHEHDVSLFPRFDSFERSEDGYHRFPPSHPRIPLMYSLRASRT</sequence>
<dbReference type="SUPFAM" id="SSF53335">
    <property type="entry name" value="S-adenosyl-L-methionine-dependent methyltransferases"/>
    <property type="match status" value="1"/>
</dbReference>
<evidence type="ECO:0000259" key="1">
    <source>
        <dbReference type="Pfam" id="PF13649"/>
    </source>
</evidence>
<dbReference type="CDD" id="cd02440">
    <property type="entry name" value="AdoMet_MTases"/>
    <property type="match status" value="1"/>
</dbReference>
<dbReference type="GO" id="GO:0032259">
    <property type="term" value="P:methylation"/>
    <property type="evidence" value="ECO:0007669"/>
    <property type="project" value="UniProtKB-KW"/>
</dbReference>
<dbReference type="RefSeq" id="WP_191267558.1">
    <property type="nucleotide sequence ID" value="NZ_BMXJ01000001.1"/>
</dbReference>
<reference evidence="2 3" key="1">
    <citation type="submission" date="2020-10" db="EMBL/GenBank/DDBJ databases">
        <title>Sequencing the genomes of 1000 actinobacteria strains.</title>
        <authorList>
            <person name="Klenk H.-P."/>
        </authorList>
    </citation>
    <scope>NUCLEOTIDE SEQUENCE [LARGE SCALE GENOMIC DNA]</scope>
    <source>
        <strain evidence="2 3">DSM 45157</strain>
    </source>
</reference>
<gene>
    <name evidence="2" type="ORF">H4W79_004720</name>
</gene>
<organism evidence="2 3">
    <name type="scientific">Nocardiopsis terrae</name>
    <dbReference type="NCBI Taxonomy" id="372655"/>
    <lineage>
        <taxon>Bacteria</taxon>
        <taxon>Bacillati</taxon>
        <taxon>Actinomycetota</taxon>
        <taxon>Actinomycetes</taxon>
        <taxon>Streptosporangiales</taxon>
        <taxon>Nocardiopsidaceae</taxon>
        <taxon>Nocardiopsis</taxon>
    </lineage>
</organism>
<dbReference type="InterPro" id="IPR041698">
    <property type="entry name" value="Methyltransf_25"/>
</dbReference>
<dbReference type="Pfam" id="PF13649">
    <property type="entry name" value="Methyltransf_25"/>
    <property type="match status" value="1"/>
</dbReference>
<evidence type="ECO:0000313" key="3">
    <source>
        <dbReference type="Proteomes" id="UP000598217"/>
    </source>
</evidence>
<dbReference type="InterPro" id="IPR029063">
    <property type="entry name" value="SAM-dependent_MTases_sf"/>
</dbReference>
<name>A0ABR9HNA6_9ACTN</name>
<comment type="caution">
    <text evidence="2">The sequence shown here is derived from an EMBL/GenBank/DDBJ whole genome shotgun (WGS) entry which is preliminary data.</text>
</comment>
<proteinExistence type="predicted"/>
<protein>
    <submittedName>
        <fullName evidence="2">SAM-dependent methyltransferase</fullName>
    </submittedName>
</protein>
<dbReference type="GO" id="GO:0008168">
    <property type="term" value="F:methyltransferase activity"/>
    <property type="evidence" value="ECO:0007669"/>
    <property type="project" value="UniProtKB-KW"/>
</dbReference>
<keyword evidence="3" id="KW-1185">Reference proteome</keyword>
<accession>A0ABR9HNA6</accession>
<dbReference type="Gene3D" id="3.40.50.150">
    <property type="entry name" value="Vaccinia Virus protein VP39"/>
    <property type="match status" value="1"/>
</dbReference>
<keyword evidence="2" id="KW-0808">Transferase</keyword>